<comment type="caution">
    <text evidence="4">The sequence shown here is derived from an EMBL/GenBank/DDBJ whole genome shotgun (WGS) entry which is preliminary data.</text>
</comment>
<dbReference type="Pfam" id="PF00293">
    <property type="entry name" value="NUDIX"/>
    <property type="match status" value="1"/>
</dbReference>
<feature type="domain" description="Nudix hydrolase" evidence="3">
    <location>
        <begin position="20"/>
        <end position="153"/>
    </location>
</feature>
<reference evidence="5" key="1">
    <citation type="journal article" date="2019" name="Int. J. Syst. Evol. Microbiol.">
        <title>The Global Catalogue of Microorganisms (GCM) 10K type strain sequencing project: providing services to taxonomists for standard genome sequencing and annotation.</title>
        <authorList>
            <consortium name="The Broad Institute Genomics Platform"/>
            <consortium name="The Broad Institute Genome Sequencing Center for Infectious Disease"/>
            <person name="Wu L."/>
            <person name="Ma J."/>
        </authorList>
    </citation>
    <scope>NUCLEOTIDE SEQUENCE [LARGE SCALE GENOMIC DNA]</scope>
    <source>
        <strain evidence="5">CGMCC 4.7382</strain>
    </source>
</reference>
<accession>A0ABW2KA96</accession>
<evidence type="ECO:0000256" key="1">
    <source>
        <dbReference type="ARBA" id="ARBA00001946"/>
    </source>
</evidence>
<gene>
    <name evidence="4" type="ORF">ACFQRF_00255</name>
</gene>
<dbReference type="Gene3D" id="3.90.79.10">
    <property type="entry name" value="Nucleoside Triphosphate Pyrophosphohydrolase"/>
    <property type="match status" value="1"/>
</dbReference>
<evidence type="ECO:0000259" key="3">
    <source>
        <dbReference type="PROSITE" id="PS51462"/>
    </source>
</evidence>
<evidence type="ECO:0000313" key="4">
    <source>
        <dbReference type="EMBL" id="MFC7326156.1"/>
    </source>
</evidence>
<keyword evidence="5" id="KW-1185">Reference proteome</keyword>
<evidence type="ECO:0000256" key="2">
    <source>
        <dbReference type="ARBA" id="ARBA00022801"/>
    </source>
</evidence>
<dbReference type="SUPFAM" id="SSF55811">
    <property type="entry name" value="Nudix"/>
    <property type="match status" value="1"/>
</dbReference>
<proteinExistence type="predicted"/>
<dbReference type="PANTHER" id="PTHR43046">
    <property type="entry name" value="GDP-MANNOSE MANNOSYL HYDROLASE"/>
    <property type="match status" value="1"/>
</dbReference>
<sequence length="305" mass="31192">MSGGDGNGWVVLPDGSRRWGRFGASGLLLYAAGGRGGGHVLLQHRAAWSHQGDTWGMPGGARDSGETSVEAALREFGEEVAGDLGPVILNGIHRLDHVVWSYDTVLARLPERRPFAPGNAESTAIRWVALEEVASLPLLPAFGTMWPRLRAALAERLVLVVDATGSATHAPNGQDGAAGDAATAAGARRLRDDLAALAAVGLAGAELPAGAAGSALHRWFPAVRLVVPATAGTGTVRPVGEAARGPGVEVVPAVGGPGATVLELLARRRPGDRVLVVADDPEVAGRAAAAGANVAPLSWLPRRVA</sequence>
<dbReference type="PANTHER" id="PTHR43046:SF2">
    <property type="entry name" value="8-OXO-DGTP DIPHOSPHATASE-RELATED"/>
    <property type="match status" value="1"/>
</dbReference>
<dbReference type="EMBL" id="JBHTBH010000001">
    <property type="protein sequence ID" value="MFC7326156.1"/>
    <property type="molecule type" value="Genomic_DNA"/>
</dbReference>
<dbReference type="CDD" id="cd18877">
    <property type="entry name" value="NUDIX_Hydrolase"/>
    <property type="match status" value="1"/>
</dbReference>
<organism evidence="4 5">
    <name type="scientific">Marinactinospora rubrisoli</name>
    <dbReference type="NCBI Taxonomy" id="2715399"/>
    <lineage>
        <taxon>Bacteria</taxon>
        <taxon>Bacillati</taxon>
        <taxon>Actinomycetota</taxon>
        <taxon>Actinomycetes</taxon>
        <taxon>Streptosporangiales</taxon>
        <taxon>Nocardiopsidaceae</taxon>
        <taxon>Marinactinospora</taxon>
    </lineage>
</organism>
<keyword evidence="2" id="KW-0378">Hydrolase</keyword>
<dbReference type="InterPro" id="IPR000086">
    <property type="entry name" value="NUDIX_hydrolase_dom"/>
</dbReference>
<protein>
    <submittedName>
        <fullName evidence="4">NUDIX domain-containing protein</fullName>
    </submittedName>
</protein>
<dbReference type="Proteomes" id="UP001596540">
    <property type="component" value="Unassembled WGS sequence"/>
</dbReference>
<dbReference type="RefSeq" id="WP_379867940.1">
    <property type="nucleotide sequence ID" value="NZ_JBHTBH010000001.1"/>
</dbReference>
<dbReference type="InterPro" id="IPR015797">
    <property type="entry name" value="NUDIX_hydrolase-like_dom_sf"/>
</dbReference>
<comment type="cofactor">
    <cofactor evidence="1">
        <name>Mg(2+)</name>
        <dbReference type="ChEBI" id="CHEBI:18420"/>
    </cofactor>
</comment>
<name>A0ABW2KA96_9ACTN</name>
<evidence type="ECO:0000313" key="5">
    <source>
        <dbReference type="Proteomes" id="UP001596540"/>
    </source>
</evidence>
<dbReference type="PROSITE" id="PS51462">
    <property type="entry name" value="NUDIX"/>
    <property type="match status" value="1"/>
</dbReference>